<dbReference type="InterPro" id="IPR029056">
    <property type="entry name" value="Ribokinase-like"/>
</dbReference>
<dbReference type="GO" id="GO:0005524">
    <property type="term" value="F:ATP binding"/>
    <property type="evidence" value="ECO:0007669"/>
    <property type="project" value="UniProtKB-UniRule"/>
</dbReference>
<dbReference type="InterPro" id="IPR000631">
    <property type="entry name" value="CARKD"/>
</dbReference>
<feature type="binding site" evidence="18">
    <location>
        <position position="197"/>
    </location>
    <ligand>
        <name>K(+)</name>
        <dbReference type="ChEBI" id="CHEBI:29103"/>
    </ligand>
</feature>
<feature type="binding site" evidence="18">
    <location>
        <begin position="132"/>
        <end position="138"/>
    </location>
    <ligand>
        <name>(6S)-NADPHX</name>
        <dbReference type="ChEBI" id="CHEBI:64076"/>
    </ligand>
</feature>
<comment type="catalytic activity">
    <reaction evidence="2 18 19">
        <text>(6R)-NADPHX = (6S)-NADPHX</text>
        <dbReference type="Rhea" id="RHEA:32227"/>
        <dbReference type="ChEBI" id="CHEBI:64076"/>
        <dbReference type="ChEBI" id="CHEBI:64077"/>
        <dbReference type="EC" id="5.1.99.6"/>
    </reaction>
</comment>
<comment type="function">
    <text evidence="14 19">Bifunctional enzyme that catalyzes the epimerization of the S- and R-forms of NAD(P)HX and the dehydration of the S-form of NAD(P)HX at the expense of ADP, which is converted to AMP. This allows the repair of both epimers of NAD(P)HX, a damaged form of NAD(P)H that is a result of enzymatic or heat-dependent hydration.</text>
</comment>
<gene>
    <name evidence="22" type="primary">nnr</name>
    <name evidence="17" type="synonym">nnrD</name>
    <name evidence="18" type="synonym">nnrE</name>
    <name evidence="22" type="ORF">CFX0092_A1183</name>
</gene>
<evidence type="ECO:0000256" key="15">
    <source>
        <dbReference type="ARBA" id="ARBA00048238"/>
    </source>
</evidence>
<evidence type="ECO:0000256" key="10">
    <source>
        <dbReference type="ARBA" id="ARBA00023027"/>
    </source>
</evidence>
<evidence type="ECO:0000313" key="23">
    <source>
        <dbReference type="Proteomes" id="UP000215027"/>
    </source>
</evidence>
<comment type="subunit">
    <text evidence="17">Homotetramer.</text>
</comment>
<comment type="catalytic activity">
    <reaction evidence="15 17 19">
        <text>(6S)-NADHX + ADP = AMP + phosphate + NADH + H(+)</text>
        <dbReference type="Rhea" id="RHEA:32223"/>
        <dbReference type="ChEBI" id="CHEBI:15378"/>
        <dbReference type="ChEBI" id="CHEBI:43474"/>
        <dbReference type="ChEBI" id="CHEBI:57945"/>
        <dbReference type="ChEBI" id="CHEBI:64074"/>
        <dbReference type="ChEBI" id="CHEBI:456215"/>
        <dbReference type="ChEBI" id="CHEBI:456216"/>
        <dbReference type="EC" id="4.2.1.136"/>
    </reaction>
</comment>
<feature type="binding site" evidence="18">
    <location>
        <position position="128"/>
    </location>
    <ligand>
        <name>K(+)</name>
        <dbReference type="ChEBI" id="CHEBI:29103"/>
    </ligand>
</feature>
<feature type="domain" description="YjeF N-terminal" evidence="21">
    <location>
        <begin position="11"/>
        <end position="251"/>
    </location>
</feature>
<comment type="similarity">
    <text evidence="18">Belongs to the NnrE/AIBP family.</text>
</comment>
<keyword evidence="11 18" id="KW-0413">Isomerase</keyword>
<evidence type="ECO:0000313" key="22">
    <source>
        <dbReference type="EMBL" id="CUS03061.2"/>
    </source>
</evidence>
<dbReference type="GO" id="GO:0052856">
    <property type="term" value="F:NAD(P)HX epimerase activity"/>
    <property type="evidence" value="ECO:0007669"/>
    <property type="project" value="UniProtKB-UniRule"/>
</dbReference>
<dbReference type="InterPro" id="IPR030677">
    <property type="entry name" value="Nnr"/>
</dbReference>
<feature type="binding site" evidence="18">
    <location>
        <begin position="59"/>
        <end position="63"/>
    </location>
    <ligand>
        <name>(6S)-NADPHX</name>
        <dbReference type="ChEBI" id="CHEBI:64076"/>
    </ligand>
</feature>
<feature type="binding site" evidence="17">
    <location>
        <position position="494"/>
    </location>
    <ligand>
        <name>AMP</name>
        <dbReference type="ChEBI" id="CHEBI:456215"/>
    </ligand>
</feature>
<evidence type="ECO:0000256" key="11">
    <source>
        <dbReference type="ARBA" id="ARBA00023235"/>
    </source>
</evidence>
<evidence type="ECO:0000256" key="16">
    <source>
        <dbReference type="ARBA" id="ARBA00049209"/>
    </source>
</evidence>
<keyword evidence="9 18" id="KW-0630">Potassium</keyword>
<protein>
    <recommendedName>
        <fullName evidence="19">Bifunctional NAD(P)H-hydrate repair enzyme</fullName>
    </recommendedName>
    <alternativeName>
        <fullName evidence="19">Nicotinamide nucleotide repair protein</fullName>
    </alternativeName>
    <domain>
        <recommendedName>
            <fullName evidence="19">ADP-dependent (S)-NAD(P)H-hydrate dehydratase</fullName>
            <ecNumber evidence="19">4.2.1.136</ecNumber>
        </recommendedName>
        <alternativeName>
            <fullName evidence="19">ADP-dependent NAD(P)HX dehydratase</fullName>
        </alternativeName>
    </domain>
    <domain>
        <recommendedName>
            <fullName evidence="19">NAD(P)H-hydrate epimerase</fullName>
            <ecNumber evidence="19">5.1.99.6</ecNumber>
        </recommendedName>
    </domain>
</protein>
<evidence type="ECO:0000256" key="12">
    <source>
        <dbReference type="ARBA" id="ARBA00023239"/>
    </source>
</evidence>
<keyword evidence="5 18" id="KW-0479">Metal-binding</keyword>
<reference evidence="22" key="1">
    <citation type="submission" date="2016-01" db="EMBL/GenBank/DDBJ databases">
        <authorList>
            <person name="Mcilroy J.S."/>
            <person name="Karst M S."/>
            <person name="Albertsen M."/>
        </authorList>
    </citation>
    <scope>NUCLEOTIDE SEQUENCE</scope>
    <source>
        <strain evidence="22">Cfx-K</strain>
    </source>
</reference>
<keyword evidence="12 17" id="KW-0456">Lyase</keyword>
<dbReference type="GO" id="GO:0052855">
    <property type="term" value="F:ADP-dependent NAD(P)H-hydrate dehydratase activity"/>
    <property type="evidence" value="ECO:0007669"/>
    <property type="project" value="UniProtKB-UniRule"/>
</dbReference>
<comment type="similarity">
    <text evidence="4 19">In the C-terminal section; belongs to the NnrD/CARKD family.</text>
</comment>
<evidence type="ECO:0000256" key="5">
    <source>
        <dbReference type="ARBA" id="ARBA00022723"/>
    </source>
</evidence>
<evidence type="ECO:0000256" key="1">
    <source>
        <dbReference type="ARBA" id="ARBA00000013"/>
    </source>
</evidence>
<dbReference type="InterPro" id="IPR017953">
    <property type="entry name" value="Carbohydrate_kinase_pred_CS"/>
</dbReference>
<evidence type="ECO:0000256" key="17">
    <source>
        <dbReference type="HAMAP-Rule" id="MF_01965"/>
    </source>
</evidence>
<comment type="catalytic activity">
    <reaction evidence="16 17 19">
        <text>(6S)-NADPHX + ADP = AMP + phosphate + NADPH + H(+)</text>
        <dbReference type="Rhea" id="RHEA:32235"/>
        <dbReference type="ChEBI" id="CHEBI:15378"/>
        <dbReference type="ChEBI" id="CHEBI:43474"/>
        <dbReference type="ChEBI" id="CHEBI:57783"/>
        <dbReference type="ChEBI" id="CHEBI:64076"/>
        <dbReference type="ChEBI" id="CHEBI:456215"/>
        <dbReference type="ChEBI" id="CHEBI:456216"/>
        <dbReference type="EC" id="4.2.1.136"/>
    </reaction>
</comment>
<keyword evidence="8 17" id="KW-0521">NADP</keyword>
<dbReference type="Gene3D" id="3.40.1190.20">
    <property type="match status" value="1"/>
</dbReference>
<comment type="function">
    <text evidence="18">Catalyzes the epimerization of the S- and R-forms of NAD(P)HX, a damaged form of NAD(P)H that is a result of enzymatic or heat-dependent hydration. This is a prerequisite for the S-specific NAD(P)H-hydrate dehydratase to allow the repair of both epimers of NAD(P)HX.</text>
</comment>
<dbReference type="EC" id="5.1.99.6" evidence="19"/>
<feature type="binding site" evidence="18">
    <location>
        <position position="194"/>
    </location>
    <ligand>
        <name>(6S)-NADPHX</name>
        <dbReference type="ChEBI" id="CHEBI:64076"/>
    </ligand>
</feature>
<evidence type="ECO:0000256" key="6">
    <source>
        <dbReference type="ARBA" id="ARBA00022741"/>
    </source>
</evidence>
<comment type="cofactor">
    <cofactor evidence="17">
        <name>Mg(2+)</name>
        <dbReference type="ChEBI" id="CHEBI:18420"/>
    </cofactor>
</comment>
<dbReference type="GO" id="GO:0110051">
    <property type="term" value="P:metabolite repair"/>
    <property type="evidence" value="ECO:0007669"/>
    <property type="project" value="TreeGrafter"/>
</dbReference>
<evidence type="ECO:0000259" key="20">
    <source>
        <dbReference type="PROSITE" id="PS51383"/>
    </source>
</evidence>
<dbReference type="PIRSF" id="PIRSF017184">
    <property type="entry name" value="Nnr"/>
    <property type="match status" value="1"/>
</dbReference>
<dbReference type="Pfam" id="PF03853">
    <property type="entry name" value="YjeF_N"/>
    <property type="match status" value="1"/>
</dbReference>
<dbReference type="NCBIfam" id="TIGR00196">
    <property type="entry name" value="yjeF_cterm"/>
    <property type="match status" value="1"/>
</dbReference>
<dbReference type="OrthoDB" id="9806925at2"/>
<dbReference type="GO" id="GO:0046872">
    <property type="term" value="F:metal ion binding"/>
    <property type="evidence" value="ECO:0007669"/>
    <property type="project" value="UniProtKB-UniRule"/>
</dbReference>
<comment type="cofactor">
    <cofactor evidence="18 19">
        <name>K(+)</name>
        <dbReference type="ChEBI" id="CHEBI:29103"/>
    </cofactor>
    <text evidence="18 19">Binds 1 potassium ion per subunit.</text>
</comment>
<dbReference type="InterPro" id="IPR004443">
    <property type="entry name" value="YjeF_N_dom"/>
</dbReference>
<keyword evidence="23" id="KW-1185">Reference proteome</keyword>
<evidence type="ECO:0000256" key="19">
    <source>
        <dbReference type="PIRNR" id="PIRNR017184"/>
    </source>
</evidence>
<comment type="function">
    <text evidence="17">Catalyzes the dehydration of the S-form of NAD(P)HX at the expense of ADP, which is converted to AMP. Together with NAD(P)HX epimerase, which catalyzes the epimerization of the S- and R-forms, the enzyme allows the repair of both epimers of NAD(P)HX, a damaged form of NAD(P)H that is a result of enzymatic or heat-dependent hydration.</text>
</comment>
<dbReference type="CDD" id="cd01171">
    <property type="entry name" value="YXKO-related"/>
    <property type="match status" value="1"/>
</dbReference>
<sequence length="555" mass="57248">MTIKIFTVAEMMAAEKAADAAGHSYAQMMATAGRRVAEAILERYDVAGRQALILVGPGNNGGDGLVAGRHLAEAGAAVAFYLLKPRDPTTDENLALVEEMQLEVLPADYDQRFRVLRHRLRAADFVVDALFGTGVSRPISGPAAAVLEQVAAGLAERRVQAASRPTLTAVAAPPVRDEAAPTRHDAAPVVVAVDCPSGLNCDSGALDPLAIPADHTVTFAGPKRGHFIFPGAAACGELIVADIAIDPALPAVKAVPLALATAELARDMLPARPADGHKGTFGTALIAAGSIRYWGAPALAARGAFRAGAGLVTLAVPQRLRPALAGQFPEATYPLVTDTDTLGVATANLLLGSLKSYDALLVGPGLGEAASFLGALLDGLREPAEGQKSPPLVIDADGLNLLAALPDWPGRLPPNSILTPHPGEMARLIGRNRDEERDGDRVESARRRAAEWGHVVVLKGAYTVIAAPPDSVSGDGRATLLPFANPILAVAGSGDVLAGIITGLLAQGMAPYEAAVLGGYLHGAAGQLAGDFWGRAGLLAGELADWVSHARRALE</sequence>
<dbReference type="Proteomes" id="UP000215027">
    <property type="component" value="Chromosome I"/>
</dbReference>
<name>A0A160SZN9_9CHLR</name>
<comment type="similarity">
    <text evidence="3 19">In the N-terminal section; belongs to the NnrE/AIBP family.</text>
</comment>
<dbReference type="PANTHER" id="PTHR12592:SF0">
    <property type="entry name" value="ATP-DEPENDENT (S)-NAD(P)H-HYDRATE DEHYDRATASE"/>
    <property type="match status" value="1"/>
</dbReference>
<evidence type="ECO:0000256" key="7">
    <source>
        <dbReference type="ARBA" id="ARBA00022840"/>
    </source>
</evidence>
<feature type="binding site" evidence="17">
    <location>
        <position position="495"/>
    </location>
    <ligand>
        <name>(6S)-NADPHX</name>
        <dbReference type="ChEBI" id="CHEBI:64076"/>
    </ligand>
</feature>
<evidence type="ECO:0000256" key="18">
    <source>
        <dbReference type="HAMAP-Rule" id="MF_01966"/>
    </source>
</evidence>
<dbReference type="AlphaFoldDB" id="A0A160SZN9"/>
<evidence type="ECO:0000256" key="9">
    <source>
        <dbReference type="ARBA" id="ARBA00022958"/>
    </source>
</evidence>
<dbReference type="KEGG" id="pbf:CFX0092_A1183"/>
<dbReference type="SUPFAM" id="SSF53613">
    <property type="entry name" value="Ribokinase-like"/>
    <property type="match status" value="1"/>
</dbReference>
<dbReference type="HAMAP" id="MF_01965">
    <property type="entry name" value="NADHX_dehydratase"/>
    <property type="match status" value="1"/>
</dbReference>
<feature type="binding site" evidence="18">
    <location>
        <position position="60"/>
    </location>
    <ligand>
        <name>K(+)</name>
        <dbReference type="ChEBI" id="CHEBI:29103"/>
    </ligand>
</feature>
<dbReference type="Pfam" id="PF01256">
    <property type="entry name" value="Carb_kinase"/>
    <property type="match status" value="1"/>
</dbReference>
<dbReference type="HAMAP" id="MF_01966">
    <property type="entry name" value="NADHX_epimerase"/>
    <property type="match status" value="1"/>
</dbReference>
<evidence type="ECO:0000256" key="14">
    <source>
        <dbReference type="ARBA" id="ARBA00025153"/>
    </source>
</evidence>
<keyword evidence="7 17" id="KW-0067">ATP-binding</keyword>
<evidence type="ECO:0000256" key="8">
    <source>
        <dbReference type="ARBA" id="ARBA00022857"/>
    </source>
</evidence>
<evidence type="ECO:0000256" key="2">
    <source>
        <dbReference type="ARBA" id="ARBA00000909"/>
    </source>
</evidence>
<dbReference type="RefSeq" id="WP_095042602.1">
    <property type="nucleotide sequence ID" value="NZ_LN890655.1"/>
</dbReference>
<evidence type="ECO:0000259" key="21">
    <source>
        <dbReference type="PROSITE" id="PS51385"/>
    </source>
</evidence>
<keyword evidence="13" id="KW-0511">Multifunctional enzyme</keyword>
<feature type="binding site" evidence="17">
    <location>
        <position position="296"/>
    </location>
    <ligand>
        <name>(6S)-NADPHX</name>
        <dbReference type="ChEBI" id="CHEBI:64076"/>
    </ligand>
</feature>
<feature type="domain" description="YjeF C-terminal" evidence="20">
    <location>
        <begin position="261"/>
        <end position="554"/>
    </location>
</feature>
<comment type="catalytic activity">
    <reaction evidence="1 18 19">
        <text>(6R)-NADHX = (6S)-NADHX</text>
        <dbReference type="Rhea" id="RHEA:32215"/>
        <dbReference type="ChEBI" id="CHEBI:64074"/>
        <dbReference type="ChEBI" id="CHEBI:64075"/>
        <dbReference type="EC" id="5.1.99.6"/>
    </reaction>
</comment>
<dbReference type="Gene3D" id="3.40.50.10260">
    <property type="entry name" value="YjeF N-terminal domain"/>
    <property type="match status" value="1"/>
</dbReference>
<dbReference type="SUPFAM" id="SSF64153">
    <property type="entry name" value="YjeF N-terminal domain-like"/>
    <property type="match status" value="1"/>
</dbReference>
<dbReference type="InterPro" id="IPR036652">
    <property type="entry name" value="YjeF_N_dom_sf"/>
</dbReference>
<dbReference type="EC" id="4.2.1.136" evidence="19"/>
<proteinExistence type="inferred from homology"/>
<evidence type="ECO:0000256" key="3">
    <source>
        <dbReference type="ARBA" id="ARBA00006001"/>
    </source>
</evidence>
<evidence type="ECO:0000256" key="4">
    <source>
        <dbReference type="ARBA" id="ARBA00009524"/>
    </source>
</evidence>
<dbReference type="PROSITE" id="PS51383">
    <property type="entry name" value="YJEF_C_3"/>
    <property type="match status" value="1"/>
</dbReference>
<keyword evidence="6 17" id="KW-0547">Nucleotide-binding</keyword>
<accession>A0A160SZN9</accession>
<evidence type="ECO:0000256" key="13">
    <source>
        <dbReference type="ARBA" id="ARBA00023268"/>
    </source>
</evidence>
<dbReference type="GO" id="GO:0046496">
    <property type="term" value="P:nicotinamide nucleotide metabolic process"/>
    <property type="evidence" value="ECO:0007669"/>
    <property type="project" value="UniProtKB-UniRule"/>
</dbReference>
<organism evidence="22 23">
    <name type="scientific">Candidatus Promineifilum breve</name>
    <dbReference type="NCBI Taxonomy" id="1806508"/>
    <lineage>
        <taxon>Bacteria</taxon>
        <taxon>Bacillati</taxon>
        <taxon>Chloroflexota</taxon>
        <taxon>Ardenticatenia</taxon>
        <taxon>Candidatus Promineifilales</taxon>
        <taxon>Candidatus Promineifilaceae</taxon>
        <taxon>Candidatus Promineifilum</taxon>
    </lineage>
</organism>
<comment type="similarity">
    <text evidence="17">Belongs to the NnrD/CARKD family.</text>
</comment>
<keyword evidence="10 17" id="KW-0520">NAD</keyword>
<dbReference type="PANTHER" id="PTHR12592">
    <property type="entry name" value="ATP-DEPENDENT (S)-NAD(P)H-HYDRATE DEHYDRATASE FAMILY MEMBER"/>
    <property type="match status" value="1"/>
</dbReference>
<feature type="binding site" evidence="17">
    <location>
        <position position="421"/>
    </location>
    <ligand>
        <name>(6S)-NADPHX</name>
        <dbReference type="ChEBI" id="CHEBI:64076"/>
    </ligand>
</feature>
<feature type="binding site" evidence="17">
    <location>
        <position position="365"/>
    </location>
    <ligand>
        <name>(6S)-NADPHX</name>
        <dbReference type="ChEBI" id="CHEBI:64076"/>
    </ligand>
</feature>
<dbReference type="PROSITE" id="PS51385">
    <property type="entry name" value="YJEF_N"/>
    <property type="match status" value="1"/>
</dbReference>
<dbReference type="EMBL" id="LN890655">
    <property type="protein sequence ID" value="CUS03061.2"/>
    <property type="molecule type" value="Genomic_DNA"/>
</dbReference>
<comment type="caution">
    <text evidence="18">Lacks conserved residue(s) required for the propagation of feature annotation.</text>
</comment>
<dbReference type="PROSITE" id="PS01050">
    <property type="entry name" value="YJEF_C_2"/>
    <property type="match status" value="1"/>
</dbReference>
<feature type="binding site" evidence="17">
    <location>
        <begin position="459"/>
        <end position="463"/>
    </location>
    <ligand>
        <name>AMP</name>
        <dbReference type="ChEBI" id="CHEBI:456215"/>
    </ligand>
</feature>